<evidence type="ECO:0000256" key="10">
    <source>
        <dbReference type="ARBA" id="ARBA00063143"/>
    </source>
</evidence>
<dbReference type="PANTHER" id="PTHR10827">
    <property type="entry name" value="RETICULOCALBIN"/>
    <property type="match status" value="1"/>
</dbReference>
<comment type="function">
    <text evidence="9">Probable molecular chaperone assisting protein biosynthesis and transport in the endoplasmic reticulum. Required for the proper biosynthesis and transport of pulmonary surfactant-associated protein A/SP-A, pulmonary surfactant-associated protein D/SP-D and the lipid transporter ABCA3. By regulating both the proper expression and the degradation through the endoplasmic reticulum-associated protein degradation pathway of these proteins plays a crucial role in pulmonary surfactant homeostasis. Has an anti-fibrotic activity by negatively regulating the secretion of type I and type III collagens. This calcium-binding protein also transiently associates with immature PCSK6 and regulates its secretion.</text>
</comment>
<dbReference type="CDD" id="cd16227">
    <property type="entry name" value="EFh_CREC_RCN2_like"/>
    <property type="match status" value="1"/>
</dbReference>
<evidence type="ECO:0000256" key="1">
    <source>
        <dbReference type="ARBA" id="ARBA00004319"/>
    </source>
</evidence>
<reference evidence="15" key="1">
    <citation type="journal article" date="2014" name="PLoS Negl. Trop. Dis.">
        <title>Identification and characterization of seminal fluid proteins in the Asian tiger mosquito, Aedes albopictus.</title>
        <authorList>
            <person name="Boes K.E."/>
            <person name="Ribeiro J.M."/>
            <person name="Wong A."/>
            <person name="Harrington L.C."/>
            <person name="Wolfner M.F."/>
            <person name="Sirot L.K."/>
        </authorList>
    </citation>
    <scope>NUCLEOTIDE SEQUENCE</scope>
    <source>
        <tissue evidence="15">Reproductive organs</tissue>
    </source>
</reference>
<dbReference type="PANTHER" id="PTHR10827:SF95">
    <property type="entry name" value="LD34388P"/>
    <property type="match status" value="1"/>
</dbReference>
<feature type="domain" description="EF-hand" evidence="14">
    <location>
        <begin position="83"/>
        <end position="118"/>
    </location>
</feature>
<dbReference type="SUPFAM" id="SSF47473">
    <property type="entry name" value="EF-hand"/>
    <property type="match status" value="2"/>
</dbReference>
<feature type="chain" id="PRO_5014496618" description="Reticulocalbin-3" evidence="13">
    <location>
        <begin position="22"/>
        <end position="336"/>
    </location>
</feature>
<feature type="region of interest" description="Disordered" evidence="12">
    <location>
        <begin position="25"/>
        <end position="60"/>
    </location>
</feature>
<dbReference type="AlphaFoldDB" id="A0A023EQ05"/>
<feature type="compositionally biased region" description="Basic and acidic residues" evidence="12">
    <location>
        <begin position="35"/>
        <end position="60"/>
    </location>
</feature>
<dbReference type="VEuPathDB" id="VectorBase:AALFPA_061663"/>
<dbReference type="VEuPathDB" id="VectorBase:AALC636_005697"/>
<evidence type="ECO:0000259" key="14">
    <source>
        <dbReference type="PROSITE" id="PS50222"/>
    </source>
</evidence>
<evidence type="ECO:0000256" key="3">
    <source>
        <dbReference type="ARBA" id="ARBA00022729"/>
    </source>
</evidence>
<feature type="signal peptide" evidence="13">
    <location>
        <begin position="1"/>
        <end position="21"/>
    </location>
</feature>
<dbReference type="InterPro" id="IPR011992">
    <property type="entry name" value="EF-hand-dom_pair"/>
</dbReference>
<evidence type="ECO:0000256" key="11">
    <source>
        <dbReference type="ARBA" id="ARBA00072696"/>
    </source>
</evidence>
<dbReference type="Pfam" id="PF13499">
    <property type="entry name" value="EF-hand_7"/>
    <property type="match status" value="3"/>
</dbReference>
<feature type="domain" description="EF-hand" evidence="14">
    <location>
        <begin position="256"/>
        <end position="281"/>
    </location>
</feature>
<protein>
    <recommendedName>
        <fullName evidence="11">Reticulocalbin-3</fullName>
    </recommendedName>
</protein>
<comment type="subunit">
    <text evidence="10">Interacts with PCSK6 (immature form including the propeptide); probably involved in the maturation and the secretion of PCSK6.</text>
</comment>
<dbReference type="GO" id="GO:0005509">
    <property type="term" value="F:calcium ion binding"/>
    <property type="evidence" value="ECO:0007669"/>
    <property type="project" value="InterPro"/>
</dbReference>
<feature type="domain" description="EF-hand" evidence="14">
    <location>
        <begin position="282"/>
        <end position="317"/>
    </location>
</feature>
<dbReference type="VEuPathDB" id="VectorBase:AALF006274"/>
<keyword evidence="4" id="KW-0677">Repeat</keyword>
<feature type="domain" description="EF-hand" evidence="14">
    <location>
        <begin position="172"/>
        <end position="207"/>
    </location>
</feature>
<evidence type="ECO:0000313" key="15">
    <source>
        <dbReference type="EMBL" id="JAC11143.1"/>
    </source>
</evidence>
<evidence type="ECO:0000256" key="4">
    <source>
        <dbReference type="ARBA" id="ARBA00022737"/>
    </source>
</evidence>
<dbReference type="InterPro" id="IPR002048">
    <property type="entry name" value="EF_hand_dom"/>
</dbReference>
<dbReference type="STRING" id="7160.A0A023EQ05"/>
<keyword evidence="6" id="KW-0106">Calcium</keyword>
<dbReference type="InterPro" id="IPR018247">
    <property type="entry name" value="EF_Hand_1_Ca_BS"/>
</dbReference>
<dbReference type="GO" id="GO:0015031">
    <property type="term" value="P:protein transport"/>
    <property type="evidence" value="ECO:0007669"/>
    <property type="project" value="UniProtKB-ARBA"/>
</dbReference>
<dbReference type="Gene3D" id="1.10.238.10">
    <property type="entry name" value="EF-hand"/>
    <property type="match status" value="3"/>
</dbReference>
<evidence type="ECO:0000256" key="2">
    <source>
        <dbReference type="ARBA" id="ARBA00022723"/>
    </source>
</evidence>
<accession>A0A023EQ05</accession>
<evidence type="ECO:0000256" key="9">
    <source>
        <dbReference type="ARBA" id="ARBA00056975"/>
    </source>
</evidence>
<dbReference type="SMART" id="SM00054">
    <property type="entry name" value="EFh"/>
    <property type="match status" value="6"/>
</dbReference>
<keyword evidence="3 13" id="KW-0732">Signal</keyword>
<comment type="subcellular location">
    <subcellularLocation>
        <location evidence="1">Endoplasmic reticulum lumen</location>
    </subcellularLocation>
</comment>
<proteinExistence type="evidence at transcript level"/>
<dbReference type="EMBL" id="GAPW01002455">
    <property type="protein sequence ID" value="JAC11143.1"/>
    <property type="molecule type" value="mRNA"/>
</dbReference>
<evidence type="ECO:0000256" key="8">
    <source>
        <dbReference type="ARBA" id="ARBA00023186"/>
    </source>
</evidence>
<dbReference type="FunFam" id="1.10.238.10:FF:000104">
    <property type="entry name" value="calumenin isoform X1"/>
    <property type="match status" value="1"/>
</dbReference>
<organism evidence="15">
    <name type="scientific">Aedes albopictus</name>
    <name type="common">Asian tiger mosquito</name>
    <name type="synonym">Stegomyia albopicta</name>
    <dbReference type="NCBI Taxonomy" id="7160"/>
    <lineage>
        <taxon>Eukaryota</taxon>
        <taxon>Metazoa</taxon>
        <taxon>Ecdysozoa</taxon>
        <taxon>Arthropoda</taxon>
        <taxon>Hexapoda</taxon>
        <taxon>Insecta</taxon>
        <taxon>Pterygota</taxon>
        <taxon>Neoptera</taxon>
        <taxon>Endopterygota</taxon>
        <taxon>Diptera</taxon>
        <taxon>Nematocera</taxon>
        <taxon>Culicoidea</taxon>
        <taxon>Culicidae</taxon>
        <taxon>Culicinae</taxon>
        <taxon>Aedini</taxon>
        <taxon>Aedes</taxon>
        <taxon>Stegomyia</taxon>
    </lineage>
</organism>
<dbReference type="PROSITE" id="PS00018">
    <property type="entry name" value="EF_HAND_1"/>
    <property type="match status" value="4"/>
</dbReference>
<sequence>MLKAGGFLMLLIGVLVVGSQAATTHKHTHQASGGAKERMEDGSYAPRDAHHMEGDEHHSEFDHEAILGSVKEAEEFDTLTPEESKRRLALLVLKMDLNSDGYIDRHELKAWILRSFKSLLEEEAADRFEDIDQNNDEVITWEEYYADTYGMENEDEDAEKMELDPNKEEERKLMADDREMFEAADSNKDGKLDMNEFVQFMSPEEFPQMFAVVLKQTLRSKDTNLDGKIDFQEYAAEHSRDHDKEWLITEKDRFDNDFDKDGDGYLNGNEILSWILPSNDEVAEDEVAHLFASADEDHDDRLSYEEIIDKYDIFVGSEATDYGDHLHNMHHFDDEL</sequence>
<keyword evidence="2" id="KW-0479">Metal-binding</keyword>
<evidence type="ECO:0000256" key="13">
    <source>
        <dbReference type="SAM" id="SignalP"/>
    </source>
</evidence>
<evidence type="ECO:0000256" key="6">
    <source>
        <dbReference type="ARBA" id="ARBA00022837"/>
    </source>
</evidence>
<dbReference type="GO" id="GO:0005788">
    <property type="term" value="C:endoplasmic reticulum lumen"/>
    <property type="evidence" value="ECO:0007669"/>
    <property type="project" value="UniProtKB-SubCell"/>
</dbReference>
<evidence type="ECO:0000256" key="7">
    <source>
        <dbReference type="ARBA" id="ARBA00023180"/>
    </source>
</evidence>
<dbReference type="PROSITE" id="PS50222">
    <property type="entry name" value="EF_HAND_2"/>
    <property type="match status" value="4"/>
</dbReference>
<keyword evidence="8" id="KW-0143">Chaperone</keyword>
<evidence type="ECO:0000256" key="5">
    <source>
        <dbReference type="ARBA" id="ARBA00022824"/>
    </source>
</evidence>
<keyword evidence="5" id="KW-0256">Endoplasmic reticulum</keyword>
<evidence type="ECO:0000256" key="12">
    <source>
        <dbReference type="SAM" id="MobiDB-lite"/>
    </source>
</evidence>
<name>A0A023EQ05_AEDAL</name>
<keyword evidence="7" id="KW-0325">Glycoprotein</keyword>